<dbReference type="InterPro" id="IPR014001">
    <property type="entry name" value="Helicase_ATP-bd"/>
</dbReference>
<dbReference type="Pfam" id="PF00271">
    <property type="entry name" value="Helicase_C"/>
    <property type="match status" value="1"/>
</dbReference>
<dbReference type="PANTHER" id="PTHR47957">
    <property type="entry name" value="ATP-DEPENDENT HELICASE HRQ1"/>
    <property type="match status" value="1"/>
</dbReference>
<sequence>MSQTFYSDLLPTLAERAKVDAISRLGFSNAPLQRHLAAMFDRPYGQPGAFLADPSFEAVFGWRKSDQRMADLVPTLLTEDLVRAMDQPPADLVRDYRFERGQFPYIHQVEAWRILAQGEPQSLVVASGTGSGKTECFMVPILDRLVRLRQEGRGRLVGVRALFLYPLNALINSQRERLRAWTHGFEGDIRFCLYNGNTPERPDPAHIQRQQPGEVMDRQSLRASPPPILVTNATMLEYMLVRTADAPILTQSQGKLEWVVLDEAHTYVGSQAAEAALLIRRVLFAFGVTPDQVRFVATSATIGDPEGEAGQILRRFLAEVAGVELDRVHLVAGLRSVPSLKRIRPAGHNPVQGLAEIEAGLETSTRRYDSLVDDVMARRVRELFVGAADRPPVARLSAVCGSLFGARDAYSLAQQREALRWLDLLSGTRDNTGEGSDDGEAFLPLRAHLFHQTLSGIWACADSVCIKKAGSALDDSNWPFGQVYLEPRKHCDCGSPAYEVVSCGECGMAHLLASDSSGSLVHLQPQAALDEFELDVEPQGEKGEDDTADDEEAAEGRQHKILIVNRPLSHVGPLFVDRLSRRITEGTGDVLRVLAHEDDGSGLSCPGCGGHEDPAERLFQYSRLGAPFLLGSILPTLLEFAPDSEKPAEHPCRGRRLLTFSDSRQGTARIAAKLQQEAERNRVRGLVYHLALQHGRNQGGAQANVIQENLAALELIPTAARNEGVNAMITQMRQQLAVLANPVPIPFNDLANQLANQGRDFDYMLKHYRRLAPDAFSDTTGPVELARMFLVREFGRRPKRLNNLETMGLVAVRYPGLDGLAPNLPGAVQDAGFDRAVWLDFLKICLDFFVRGGGSLAVTPSWRSWLGMPFPQRQLVQRDEANVARNQRRWPRARRRGLRSTLVRLLAHVLKADITIALGEDRVDAILLAAWDALIAANLLRQGGDGRVLALESLAFSPMTKAWICPVTRRFLDTTIQGVTPYLPQQATDSTALCQEVALPLYDEAFSGVTDDLERIRRGRAWLAAQESIAAFRERGVWSSLNDRVIELAPYFTAAEHSAQQDSKKLDRYEKAFKAGDLNLLSCSTTMEMGIDIGGISQVAMNNVPPHPANYLQRAGRAGRRRESRSLAMTLCKSNPHDQAVFSNTRWAFDTAFPAPRVSLDSRIIVQRHVQSLLLSRFLAVVLLGAGQEQMRLACGAFFIGDDSLAGRFSAWCRGFSPEKSGELAAGLRQLLRHSVFEGADLNGILDDAAEVIDELARSWRQEWTNLATERDELAGGGVNSPAYRAVSLRVDRLSGEYLLRELATRGFLPAYGFPTHIAPFDNLTRGQFLQARQHAGRTREDNRYQRRELASRDLMTALREYAPGSEVVMDGLVYRSAGVTLNWHIPADQQGIREIQDIRHAWRCNRCGASGSSSSLETARHCDACGADTATGQIREFLAPAGFAVDFYKEPSNDISTQHFVPVEKPWIDARGDWFTLPNPGLGSFRVSVDGHVFHQSRGIHGNGYAICLECGRAEPMQADQSLPSAFQQPHSKLRRSQEDGLICRGSADAWKVKAGLTLGHETWTDVFELQLKSERGAWLFDVTTAMTLAVVLRDALAELLGVQATELGCDIKEGRPESGTRCHSILIFDRFAAGYSSSAERYLGTLFHHARRRLECPANCDSACPHCVLDFDQRFAADSLNRGAALEFLSDAWLNSLRLPDEYAYFGVGSIPEYRRLPEAIWSVVSAYSPSGVRLFAAGSPVDWDVSVSPLRELAYRLAGNGVAVQIVVPVGVMGVLDDADRFVLASLADHPNISIHAHGEPPRCGHGWLIAETLDTPAHRWGLGALTSLNFGSQWGIFDGPLVRTGNGTPLPAAGTELKAETIRPQQGQGGPGDCEIEIQRELNGPIRGFGKRFWQHLAASHPATNALIASAGDTVASVAYRDRYLFAPIAVALLVEVLSGLREVVGAARWSGAAIEVVTTNRRSSGENKSRNTVWADWLNPNVRDMALVSAFRHVGLDASVATADNSGTGHGRLLELKWSSGKIHTVRLDQGVSYWRAARSNSRRAVFFDTEAGASESLGRQVVEIAVQVEGATLPTQLFLKVR</sequence>
<dbReference type="GO" id="GO:0003676">
    <property type="term" value="F:nucleic acid binding"/>
    <property type="evidence" value="ECO:0007669"/>
    <property type="project" value="InterPro"/>
</dbReference>
<dbReference type="InterPro" id="IPR027417">
    <property type="entry name" value="P-loop_NTPase"/>
</dbReference>
<dbReference type="PROSITE" id="PS51192">
    <property type="entry name" value="HELICASE_ATP_BIND_1"/>
    <property type="match status" value="1"/>
</dbReference>
<evidence type="ECO:0000313" key="6">
    <source>
        <dbReference type="Proteomes" id="UP000253831"/>
    </source>
</evidence>
<dbReference type="SMART" id="SM00490">
    <property type="entry name" value="HELICc"/>
    <property type="match status" value="1"/>
</dbReference>
<accession>A0A369XK99</accession>
<dbReference type="GO" id="GO:0036297">
    <property type="term" value="P:interstrand cross-link repair"/>
    <property type="evidence" value="ECO:0007669"/>
    <property type="project" value="TreeGrafter"/>
</dbReference>
<reference evidence="5 6" key="1">
    <citation type="submission" date="2018-05" db="EMBL/GenBank/DDBJ databases">
        <title>Integrated omic analyses show evidence that a Ca. Accumulibacter phosphatis strain performs denitrification under micro-aerobic conditions.</title>
        <authorList>
            <person name="Camejo P.Y."/>
            <person name="Katherine M.D."/>
            <person name="Daniel N.R."/>
        </authorList>
    </citation>
    <scope>NUCLEOTIDE SEQUENCE [LARGE SCALE GENOMIC DNA]</scope>
    <source>
        <strain evidence="5">UW-LDO-IC</strain>
    </source>
</reference>
<keyword evidence="2" id="KW-0067">ATP-binding</keyword>
<keyword evidence="1" id="KW-0547">Nucleotide-binding</keyword>
<dbReference type="EMBL" id="QPGA01000052">
    <property type="protein sequence ID" value="RDE49212.1"/>
    <property type="molecule type" value="Genomic_DNA"/>
</dbReference>
<proteinExistence type="predicted"/>
<comment type="caution">
    <text evidence="5">The sequence shown here is derived from an EMBL/GenBank/DDBJ whole genome shotgun (WGS) entry which is preliminary data.</text>
</comment>
<dbReference type="InterPro" id="IPR011545">
    <property type="entry name" value="DEAD/DEAH_box_helicase_dom"/>
</dbReference>
<evidence type="ECO:0000256" key="2">
    <source>
        <dbReference type="ARBA" id="ARBA00022840"/>
    </source>
</evidence>
<evidence type="ECO:0000259" key="4">
    <source>
        <dbReference type="PROSITE" id="PS51194"/>
    </source>
</evidence>
<organism evidence="5 6">
    <name type="scientific">Candidatus Accumulibacter meliphilus</name>
    <dbReference type="NCBI Taxonomy" id="2211374"/>
    <lineage>
        <taxon>Bacteria</taxon>
        <taxon>Pseudomonadati</taxon>
        <taxon>Pseudomonadota</taxon>
        <taxon>Betaproteobacteria</taxon>
        <taxon>Candidatus Accumulibacter</taxon>
    </lineage>
</organism>
<dbReference type="PROSITE" id="PS51194">
    <property type="entry name" value="HELICASE_CTER"/>
    <property type="match status" value="1"/>
</dbReference>
<evidence type="ECO:0000259" key="3">
    <source>
        <dbReference type="PROSITE" id="PS51192"/>
    </source>
</evidence>
<dbReference type="SUPFAM" id="SSF52540">
    <property type="entry name" value="P-loop containing nucleoside triphosphate hydrolases"/>
    <property type="match status" value="1"/>
</dbReference>
<dbReference type="Pfam" id="PF00270">
    <property type="entry name" value="DEAD"/>
    <property type="match status" value="1"/>
</dbReference>
<feature type="domain" description="Helicase C-terminal" evidence="4">
    <location>
        <begin position="1008"/>
        <end position="1164"/>
    </location>
</feature>
<dbReference type="InterPro" id="IPR018973">
    <property type="entry name" value="MZB"/>
</dbReference>
<evidence type="ECO:0000256" key="1">
    <source>
        <dbReference type="ARBA" id="ARBA00022741"/>
    </source>
</evidence>
<dbReference type="Pfam" id="PF09369">
    <property type="entry name" value="MZB"/>
    <property type="match status" value="1"/>
</dbReference>
<feature type="domain" description="Helicase ATP-binding" evidence="3">
    <location>
        <begin position="114"/>
        <end position="320"/>
    </location>
</feature>
<dbReference type="Proteomes" id="UP000253831">
    <property type="component" value="Unassembled WGS sequence"/>
</dbReference>
<dbReference type="GO" id="GO:0005524">
    <property type="term" value="F:ATP binding"/>
    <property type="evidence" value="ECO:0007669"/>
    <property type="project" value="UniProtKB-KW"/>
</dbReference>
<dbReference type="InterPro" id="IPR001650">
    <property type="entry name" value="Helicase_C-like"/>
</dbReference>
<name>A0A369XK99_9PROT</name>
<dbReference type="Gene3D" id="3.40.50.300">
    <property type="entry name" value="P-loop containing nucleotide triphosphate hydrolases"/>
    <property type="match status" value="2"/>
</dbReference>
<dbReference type="GO" id="GO:0006289">
    <property type="term" value="P:nucleotide-excision repair"/>
    <property type="evidence" value="ECO:0007669"/>
    <property type="project" value="TreeGrafter"/>
</dbReference>
<evidence type="ECO:0000313" key="5">
    <source>
        <dbReference type="EMBL" id="RDE49212.1"/>
    </source>
</evidence>
<dbReference type="GO" id="GO:0043138">
    <property type="term" value="F:3'-5' DNA helicase activity"/>
    <property type="evidence" value="ECO:0007669"/>
    <property type="project" value="TreeGrafter"/>
</dbReference>
<gene>
    <name evidence="5" type="ORF">DVS81_17870</name>
</gene>
<dbReference type="PANTHER" id="PTHR47957:SF3">
    <property type="entry name" value="ATP-DEPENDENT HELICASE HRQ1"/>
    <property type="match status" value="1"/>
</dbReference>
<protein>
    <submittedName>
        <fullName evidence="5">DUF1998 domain-containing protein</fullName>
    </submittedName>
</protein>
<dbReference type="SMART" id="SM00487">
    <property type="entry name" value="DEXDc"/>
    <property type="match status" value="1"/>
</dbReference>